<evidence type="ECO:0000256" key="1">
    <source>
        <dbReference type="SAM" id="MobiDB-lite"/>
    </source>
</evidence>
<reference evidence="2 3" key="1">
    <citation type="journal article" date="2015" name="Genome Announc.">
        <title>Complete Genome Sequence of Methylobacterium aquaticum Strain 22A, Isolated from Racomitrium japonicum Moss.</title>
        <authorList>
            <person name="Tani A."/>
            <person name="Ogura Y."/>
            <person name="Hayashi T."/>
            <person name="Kimbara K."/>
        </authorList>
    </citation>
    <scope>NUCLEOTIDE SEQUENCE [LARGE SCALE GENOMIC DNA]</scope>
    <source>
        <strain evidence="2 3">MA-22A</strain>
    </source>
</reference>
<dbReference type="PATRIC" id="fig|270351.10.peg.3423"/>
<name>A0A0C6F207_9HYPH</name>
<sequence>MKATARFEPPIRPDGVVVSSLGYLAAAILLADWRAARVARLAPPAEPPSATVHRLVPRRARPHPMPRPAGAVLRLAEA</sequence>
<proteinExistence type="predicted"/>
<dbReference type="AlphaFoldDB" id="A0A0C6F207"/>
<dbReference type="KEGG" id="maqu:Maq22A_c17720"/>
<evidence type="ECO:0000313" key="3">
    <source>
        <dbReference type="Proteomes" id="UP000061432"/>
    </source>
</evidence>
<gene>
    <name evidence="2" type="ORF">Maq22A_c17720</name>
</gene>
<feature type="region of interest" description="Disordered" evidence="1">
    <location>
        <begin position="44"/>
        <end position="78"/>
    </location>
</feature>
<dbReference type="Proteomes" id="UP000061432">
    <property type="component" value="Chromosome"/>
</dbReference>
<dbReference type="EMBL" id="AP014704">
    <property type="protein sequence ID" value="BAQ46651.1"/>
    <property type="molecule type" value="Genomic_DNA"/>
</dbReference>
<feature type="compositionally biased region" description="Basic residues" evidence="1">
    <location>
        <begin position="55"/>
        <end position="64"/>
    </location>
</feature>
<organism evidence="2 3">
    <name type="scientific">Methylobacterium aquaticum</name>
    <dbReference type="NCBI Taxonomy" id="270351"/>
    <lineage>
        <taxon>Bacteria</taxon>
        <taxon>Pseudomonadati</taxon>
        <taxon>Pseudomonadota</taxon>
        <taxon>Alphaproteobacteria</taxon>
        <taxon>Hyphomicrobiales</taxon>
        <taxon>Methylobacteriaceae</taxon>
        <taxon>Methylobacterium</taxon>
    </lineage>
</organism>
<accession>A0A0C6F207</accession>
<protein>
    <submittedName>
        <fullName evidence="2">Uncharacterized protein</fullName>
    </submittedName>
</protein>
<evidence type="ECO:0000313" key="2">
    <source>
        <dbReference type="EMBL" id="BAQ46651.1"/>
    </source>
</evidence>
<reference evidence="3" key="2">
    <citation type="submission" date="2015-01" db="EMBL/GenBank/DDBJ databases">
        <title>Complete genome sequence of Methylobacterium aquaticum strain 22A.</title>
        <authorList>
            <person name="Tani A."/>
            <person name="Ogura Y."/>
            <person name="Hayashi T."/>
        </authorList>
    </citation>
    <scope>NUCLEOTIDE SEQUENCE [LARGE SCALE GENOMIC DNA]</scope>
    <source>
        <strain evidence="3">MA-22A</strain>
    </source>
</reference>
<dbReference type="RefSeq" id="WP_060847733.1">
    <property type="nucleotide sequence ID" value="NZ_AP014704.1"/>
</dbReference>